<evidence type="ECO:0000256" key="7">
    <source>
        <dbReference type="SAM" id="Coils"/>
    </source>
</evidence>
<feature type="transmembrane region" description="Helical" evidence="8">
    <location>
        <begin position="55"/>
        <end position="75"/>
    </location>
</feature>
<feature type="transmembrane region" description="Helical" evidence="8">
    <location>
        <begin position="132"/>
        <end position="151"/>
    </location>
</feature>
<dbReference type="Pfam" id="PF02518">
    <property type="entry name" value="HATPase_c"/>
    <property type="match status" value="1"/>
</dbReference>
<dbReference type="InterPro" id="IPR036890">
    <property type="entry name" value="HATPase_C_sf"/>
</dbReference>
<dbReference type="CDD" id="cd00082">
    <property type="entry name" value="HisKA"/>
    <property type="match status" value="1"/>
</dbReference>
<feature type="domain" description="Histidine kinase" evidence="9">
    <location>
        <begin position="230"/>
        <end position="446"/>
    </location>
</feature>
<dbReference type="Proteomes" id="UP000708576">
    <property type="component" value="Unassembled WGS sequence"/>
</dbReference>
<sequence>MKKWIINRLSPINHNLSEGIEYWKEYIFLRVLFLFLILGSLAYIFGVTWCIQANYYLVASVVSIAYSSIVFVIVFNTIPLQIKYYVVTYMALFLGVSLLISLGTDGAGFIYLIGYSILAALLFGLRGAVLSVIVNLLVIVLIGIGLWYGIFNNYRISLIEPGHWYVLSFNILPMSAVASIPLALVVKGLKQIIDSLKALQRSLEINIEQLHKAKEKAEESDQLKSMFLANISHEVRTPLNAVMGYTELLMHNMVEDEDEKERYYQIVFQNGQYLLEMMDNLVDASLIESHQLTTHSNFFQLSDLISELKHLYESKKNSETVSLRFVENLFSCAEFALNSDRKRIKQILINLINNAYKFTFIGSIEVGYEDANDTLLFYVKDTGIGISEENRKNIFRRFVKVDQLKGGSGLGLSISKSLVESLGGKIWFDSQEGKGTTFYFSLPKTEEENLGNFNSLIK</sequence>
<evidence type="ECO:0000256" key="4">
    <source>
        <dbReference type="ARBA" id="ARBA00022679"/>
    </source>
</evidence>
<feature type="transmembrane region" description="Helical" evidence="8">
    <location>
        <begin position="27"/>
        <end position="49"/>
    </location>
</feature>
<dbReference type="InterPro" id="IPR003594">
    <property type="entry name" value="HATPase_dom"/>
</dbReference>
<keyword evidence="8" id="KW-0472">Membrane</keyword>
<keyword evidence="11" id="KW-1185">Reference proteome</keyword>
<dbReference type="PRINTS" id="PR00344">
    <property type="entry name" value="BCTRLSENSOR"/>
</dbReference>
<dbReference type="Gene3D" id="1.10.287.130">
    <property type="match status" value="1"/>
</dbReference>
<feature type="transmembrane region" description="Helical" evidence="8">
    <location>
        <begin position="163"/>
        <end position="186"/>
    </location>
</feature>
<organism evidence="10 11">
    <name type="scientific">Carboxylicivirga linearis</name>
    <dbReference type="NCBI Taxonomy" id="1628157"/>
    <lineage>
        <taxon>Bacteria</taxon>
        <taxon>Pseudomonadati</taxon>
        <taxon>Bacteroidota</taxon>
        <taxon>Bacteroidia</taxon>
        <taxon>Marinilabiliales</taxon>
        <taxon>Marinilabiliaceae</taxon>
        <taxon>Carboxylicivirga</taxon>
    </lineage>
</organism>
<dbReference type="EC" id="2.7.13.3" evidence="2"/>
<dbReference type="RefSeq" id="WP_212213683.1">
    <property type="nucleotide sequence ID" value="NZ_JAGUCO010000002.1"/>
</dbReference>
<dbReference type="Pfam" id="PF20969">
    <property type="entry name" value="MASE11"/>
    <property type="match status" value="1"/>
</dbReference>
<dbReference type="InterPro" id="IPR004358">
    <property type="entry name" value="Sig_transdc_His_kin-like_C"/>
</dbReference>
<keyword evidence="4" id="KW-0808">Transferase</keyword>
<proteinExistence type="predicted"/>
<comment type="catalytic activity">
    <reaction evidence="1">
        <text>ATP + protein L-histidine = ADP + protein N-phospho-L-histidine.</text>
        <dbReference type="EC" id="2.7.13.3"/>
    </reaction>
</comment>
<keyword evidence="8" id="KW-1133">Transmembrane helix</keyword>
<feature type="coiled-coil region" evidence="7">
    <location>
        <begin position="193"/>
        <end position="220"/>
    </location>
</feature>
<dbReference type="InterPro" id="IPR050736">
    <property type="entry name" value="Sensor_HK_Regulatory"/>
</dbReference>
<dbReference type="EMBL" id="JAGUCO010000002">
    <property type="protein sequence ID" value="MBS2097370.1"/>
    <property type="molecule type" value="Genomic_DNA"/>
</dbReference>
<keyword evidence="6" id="KW-0902">Two-component regulatory system</keyword>
<keyword evidence="8" id="KW-0812">Transmembrane</keyword>
<dbReference type="SUPFAM" id="SSF55874">
    <property type="entry name" value="ATPase domain of HSP90 chaperone/DNA topoisomerase II/histidine kinase"/>
    <property type="match status" value="1"/>
</dbReference>
<dbReference type="Gene3D" id="3.30.565.10">
    <property type="entry name" value="Histidine kinase-like ATPase, C-terminal domain"/>
    <property type="match status" value="1"/>
</dbReference>
<evidence type="ECO:0000256" key="1">
    <source>
        <dbReference type="ARBA" id="ARBA00000085"/>
    </source>
</evidence>
<evidence type="ECO:0000256" key="3">
    <source>
        <dbReference type="ARBA" id="ARBA00022553"/>
    </source>
</evidence>
<dbReference type="SUPFAM" id="SSF47384">
    <property type="entry name" value="Homodimeric domain of signal transducing histidine kinase"/>
    <property type="match status" value="1"/>
</dbReference>
<evidence type="ECO:0000256" key="5">
    <source>
        <dbReference type="ARBA" id="ARBA00022777"/>
    </source>
</evidence>
<dbReference type="Pfam" id="PF00512">
    <property type="entry name" value="HisKA"/>
    <property type="match status" value="1"/>
</dbReference>
<gene>
    <name evidence="10" type="ORF">KEM10_03705</name>
</gene>
<evidence type="ECO:0000313" key="11">
    <source>
        <dbReference type="Proteomes" id="UP000708576"/>
    </source>
</evidence>
<comment type="caution">
    <text evidence="10">The sequence shown here is derived from an EMBL/GenBank/DDBJ whole genome shotgun (WGS) entry which is preliminary data.</text>
</comment>
<accession>A0ABS5JRD1</accession>
<evidence type="ECO:0000313" key="10">
    <source>
        <dbReference type="EMBL" id="MBS2097370.1"/>
    </source>
</evidence>
<dbReference type="InterPro" id="IPR005467">
    <property type="entry name" value="His_kinase_dom"/>
</dbReference>
<dbReference type="SMART" id="SM00387">
    <property type="entry name" value="HATPase_c"/>
    <property type="match status" value="1"/>
</dbReference>
<protein>
    <recommendedName>
        <fullName evidence="2">histidine kinase</fullName>
        <ecNumber evidence="2">2.7.13.3</ecNumber>
    </recommendedName>
</protein>
<dbReference type="InterPro" id="IPR048437">
    <property type="entry name" value="MASE11"/>
</dbReference>
<dbReference type="InterPro" id="IPR003661">
    <property type="entry name" value="HisK_dim/P_dom"/>
</dbReference>
<keyword evidence="3" id="KW-0597">Phosphoprotein</keyword>
<dbReference type="PROSITE" id="PS50109">
    <property type="entry name" value="HIS_KIN"/>
    <property type="match status" value="1"/>
</dbReference>
<evidence type="ECO:0000256" key="6">
    <source>
        <dbReference type="ARBA" id="ARBA00023012"/>
    </source>
</evidence>
<evidence type="ECO:0000256" key="8">
    <source>
        <dbReference type="SAM" id="Phobius"/>
    </source>
</evidence>
<dbReference type="InterPro" id="IPR036097">
    <property type="entry name" value="HisK_dim/P_sf"/>
</dbReference>
<dbReference type="PANTHER" id="PTHR43711">
    <property type="entry name" value="TWO-COMPONENT HISTIDINE KINASE"/>
    <property type="match status" value="1"/>
</dbReference>
<keyword evidence="7" id="KW-0175">Coiled coil</keyword>
<reference evidence="10 11" key="1">
    <citation type="journal article" date="2015" name="Int. J. Syst. Evol. Microbiol.">
        <title>Carboxylicivirga linearis sp. nov., isolated from a sea cucumber culture pond.</title>
        <authorList>
            <person name="Wang F.Q."/>
            <person name="Zhou Y.X."/>
            <person name="Lin X.Z."/>
            <person name="Chen G.J."/>
            <person name="Du Z.J."/>
        </authorList>
    </citation>
    <scope>NUCLEOTIDE SEQUENCE [LARGE SCALE GENOMIC DNA]</scope>
    <source>
        <strain evidence="10 11">FB218</strain>
    </source>
</reference>
<evidence type="ECO:0000256" key="2">
    <source>
        <dbReference type="ARBA" id="ARBA00012438"/>
    </source>
</evidence>
<dbReference type="PANTHER" id="PTHR43711:SF31">
    <property type="entry name" value="HISTIDINE KINASE"/>
    <property type="match status" value="1"/>
</dbReference>
<dbReference type="SMART" id="SM00388">
    <property type="entry name" value="HisKA"/>
    <property type="match status" value="1"/>
</dbReference>
<evidence type="ECO:0000259" key="9">
    <source>
        <dbReference type="PROSITE" id="PS50109"/>
    </source>
</evidence>
<name>A0ABS5JRD1_9BACT</name>
<keyword evidence="5" id="KW-0418">Kinase</keyword>